<feature type="transmembrane region" description="Helical" evidence="6">
    <location>
        <begin position="182"/>
        <end position="202"/>
    </location>
</feature>
<dbReference type="PANTHER" id="PTHR30474">
    <property type="entry name" value="CELL CYCLE PROTEIN"/>
    <property type="match status" value="1"/>
</dbReference>
<feature type="transmembrane region" description="Helical" evidence="6">
    <location>
        <begin position="71"/>
        <end position="88"/>
    </location>
</feature>
<comment type="subcellular location">
    <subcellularLocation>
        <location evidence="1">Membrane</location>
        <topology evidence="1">Multi-pass membrane protein</topology>
    </subcellularLocation>
</comment>
<name>A0A3T1D5K1_9BACL</name>
<dbReference type="PANTHER" id="PTHR30474:SF1">
    <property type="entry name" value="PEPTIDOGLYCAN GLYCOSYLTRANSFERASE MRDB"/>
    <property type="match status" value="1"/>
</dbReference>
<feature type="transmembrane region" description="Helical" evidence="6">
    <location>
        <begin position="343"/>
        <end position="364"/>
    </location>
</feature>
<evidence type="ECO:0000256" key="4">
    <source>
        <dbReference type="ARBA" id="ARBA00022989"/>
    </source>
</evidence>
<proteinExistence type="predicted"/>
<feature type="transmembrane region" description="Helical" evidence="6">
    <location>
        <begin position="277"/>
        <end position="298"/>
    </location>
</feature>
<evidence type="ECO:0000256" key="6">
    <source>
        <dbReference type="SAM" id="Phobius"/>
    </source>
</evidence>
<evidence type="ECO:0000256" key="2">
    <source>
        <dbReference type="ARBA" id="ARBA00022692"/>
    </source>
</evidence>
<keyword evidence="5 6" id="KW-0472">Membrane</keyword>
<protein>
    <submittedName>
        <fullName evidence="7">Rod shape-determining protein RodA</fullName>
    </submittedName>
</protein>
<organism evidence="7 8">
    <name type="scientific">Cohnella abietis</name>
    <dbReference type="NCBI Taxonomy" id="2507935"/>
    <lineage>
        <taxon>Bacteria</taxon>
        <taxon>Bacillati</taxon>
        <taxon>Bacillota</taxon>
        <taxon>Bacilli</taxon>
        <taxon>Bacillales</taxon>
        <taxon>Paenibacillaceae</taxon>
        <taxon>Cohnella</taxon>
    </lineage>
</organism>
<dbReference type="GO" id="GO:0015648">
    <property type="term" value="F:lipid-linked peptidoglycan transporter activity"/>
    <property type="evidence" value="ECO:0007669"/>
    <property type="project" value="TreeGrafter"/>
</dbReference>
<evidence type="ECO:0000256" key="5">
    <source>
        <dbReference type="ARBA" id="ARBA00023136"/>
    </source>
</evidence>
<dbReference type="PROSITE" id="PS00428">
    <property type="entry name" value="FTSW_RODA_SPOVE"/>
    <property type="match status" value="1"/>
</dbReference>
<evidence type="ECO:0000256" key="3">
    <source>
        <dbReference type="ARBA" id="ARBA00022960"/>
    </source>
</evidence>
<feature type="transmembrane region" description="Helical" evidence="6">
    <location>
        <begin position="159"/>
        <end position="175"/>
    </location>
</feature>
<feature type="transmembrane region" description="Helical" evidence="6">
    <location>
        <begin position="135"/>
        <end position="153"/>
    </location>
</feature>
<dbReference type="OrthoDB" id="9812661at2"/>
<dbReference type="KEGG" id="cohn:KCTCHS21_26880"/>
<sequence length="374" mass="41118">MLVSNKISKLDVFILILLVCLVAVGTLSVYEVTTGTKLDGLHTSNMVLFGAFCIPMLLVALFDYRILIGKLSYVLYGIGILMLVFVYFKGENINGAARWISVGSFQFQPSELAKIVTILLVAHLLNKRAGEKLRLLKDILPICVVFMIPFIFILKQPDLGTALVFVGVLLGMIWMGNIRAHYMLIGVGTVALIIGTVLWLYYSDNELLFKIVKPHQLSRIETFLDPASDPDKSWHVKNAMNAIGVGGLVGAAGFYTKQGYIPYAYSDSIYVVIGEKFGFLGSSVLLMLFFLMIYRMIVIVLDSKGLAGSYLVVGIVSMFVFQIFVNIGMHLGLLPLTGISLPFISYGGSSLLTSMIAIGLVLSVKIHREVESAY</sequence>
<reference evidence="7 8" key="1">
    <citation type="submission" date="2019-01" db="EMBL/GenBank/DDBJ databases">
        <title>Complete genome sequence of Cohnella hallensis HS21 isolated from Korean fir (Abies koreana) rhizospheric soil.</title>
        <authorList>
            <person name="Jiang L."/>
            <person name="Kang S.W."/>
            <person name="Kim S."/>
            <person name="Jung J."/>
            <person name="Kim C.Y."/>
            <person name="Kim D.H."/>
            <person name="Kim S.W."/>
            <person name="Lee J."/>
        </authorList>
    </citation>
    <scope>NUCLEOTIDE SEQUENCE [LARGE SCALE GENOMIC DNA]</scope>
    <source>
        <strain evidence="7 8">HS21</strain>
    </source>
</reference>
<keyword evidence="8" id="KW-1185">Reference proteome</keyword>
<gene>
    <name evidence="7" type="ORF">KCTCHS21_26880</name>
</gene>
<dbReference type="InterPro" id="IPR001182">
    <property type="entry name" value="FtsW/RodA"/>
</dbReference>
<dbReference type="GO" id="GO:0032153">
    <property type="term" value="C:cell division site"/>
    <property type="evidence" value="ECO:0007669"/>
    <property type="project" value="TreeGrafter"/>
</dbReference>
<dbReference type="RefSeq" id="WP_130608755.1">
    <property type="nucleotide sequence ID" value="NZ_AP019400.1"/>
</dbReference>
<feature type="transmembrane region" description="Helical" evidence="6">
    <location>
        <begin position="310"/>
        <end position="331"/>
    </location>
</feature>
<accession>A0A3T1D5K1</accession>
<dbReference type="GO" id="GO:0051301">
    <property type="term" value="P:cell division"/>
    <property type="evidence" value="ECO:0007669"/>
    <property type="project" value="InterPro"/>
</dbReference>
<keyword evidence="2 6" id="KW-0812">Transmembrane</keyword>
<dbReference type="AlphaFoldDB" id="A0A3T1D5K1"/>
<dbReference type="EMBL" id="AP019400">
    <property type="protein sequence ID" value="BBI33289.1"/>
    <property type="molecule type" value="Genomic_DNA"/>
</dbReference>
<evidence type="ECO:0000313" key="7">
    <source>
        <dbReference type="EMBL" id="BBI33289.1"/>
    </source>
</evidence>
<dbReference type="GO" id="GO:0008360">
    <property type="term" value="P:regulation of cell shape"/>
    <property type="evidence" value="ECO:0007669"/>
    <property type="project" value="UniProtKB-KW"/>
</dbReference>
<feature type="transmembrane region" description="Helical" evidence="6">
    <location>
        <begin position="42"/>
        <end position="64"/>
    </location>
</feature>
<keyword evidence="3" id="KW-0133">Cell shape</keyword>
<keyword evidence="4 6" id="KW-1133">Transmembrane helix</keyword>
<dbReference type="GO" id="GO:0005886">
    <property type="term" value="C:plasma membrane"/>
    <property type="evidence" value="ECO:0007669"/>
    <property type="project" value="TreeGrafter"/>
</dbReference>
<feature type="transmembrane region" description="Helical" evidence="6">
    <location>
        <begin position="12"/>
        <end position="30"/>
    </location>
</feature>
<dbReference type="Pfam" id="PF01098">
    <property type="entry name" value="FTSW_RODA_SPOVE"/>
    <property type="match status" value="1"/>
</dbReference>
<evidence type="ECO:0000313" key="8">
    <source>
        <dbReference type="Proteomes" id="UP000289856"/>
    </source>
</evidence>
<evidence type="ECO:0000256" key="1">
    <source>
        <dbReference type="ARBA" id="ARBA00004141"/>
    </source>
</evidence>
<dbReference type="InterPro" id="IPR018365">
    <property type="entry name" value="Cell_cycle_FtsW-rel_CS"/>
</dbReference>
<dbReference type="Proteomes" id="UP000289856">
    <property type="component" value="Chromosome"/>
</dbReference>